<sequence>MSALPPMHTWLQDLPLVAILRGLHPDEAVAIGGALAGAGFRVLEVPLNSPEPCISIRRLVDALGDDYLIGAGTVLDPARVKDIADAGGRLIVMPHADVAVIRAAKQAGLYCVPGVATPTEAFAALAAGADALKLFPAEQSSPAVLKAWRAVLPRHVPMLPVGGIAPDNMAPWLAAGAAGFGIGSSLYAPGRPAVDVAARARDFADAWRHLHPASQGNRA</sequence>
<dbReference type="STRING" id="500610.SAMN02799615_01121"/>
<comment type="pathway">
    <text evidence="1">Carbohydrate acid metabolism.</text>
</comment>
<evidence type="ECO:0000256" key="3">
    <source>
        <dbReference type="ARBA" id="ARBA00011233"/>
    </source>
</evidence>
<evidence type="ECO:0000256" key="1">
    <source>
        <dbReference type="ARBA" id="ARBA00004761"/>
    </source>
</evidence>
<evidence type="ECO:0000256" key="2">
    <source>
        <dbReference type="ARBA" id="ARBA00006906"/>
    </source>
</evidence>
<keyword evidence="5" id="KW-0119">Carbohydrate metabolism</keyword>
<dbReference type="AlphaFoldDB" id="A0A1I2ARS5"/>
<dbReference type="Proteomes" id="UP000199477">
    <property type="component" value="Unassembled WGS sequence"/>
</dbReference>
<keyword evidence="4" id="KW-0456">Lyase</keyword>
<dbReference type="GO" id="GO:0016829">
    <property type="term" value="F:lyase activity"/>
    <property type="evidence" value="ECO:0007669"/>
    <property type="project" value="UniProtKB-KW"/>
</dbReference>
<evidence type="ECO:0000256" key="5">
    <source>
        <dbReference type="ARBA" id="ARBA00023277"/>
    </source>
</evidence>
<dbReference type="PANTHER" id="PTHR30246">
    <property type="entry name" value="2-KETO-3-DEOXY-6-PHOSPHOGLUCONATE ALDOLASE"/>
    <property type="match status" value="1"/>
</dbReference>
<dbReference type="RefSeq" id="WP_231504236.1">
    <property type="nucleotide sequence ID" value="NZ_FONH01000002.1"/>
</dbReference>
<comment type="subunit">
    <text evidence="3">Homotrimer.</text>
</comment>
<proteinExistence type="inferred from homology"/>
<evidence type="ECO:0000256" key="4">
    <source>
        <dbReference type="ARBA" id="ARBA00023239"/>
    </source>
</evidence>
<keyword evidence="7" id="KW-1185">Reference proteome</keyword>
<gene>
    <name evidence="6" type="ORF">SAMN02799615_01121</name>
</gene>
<dbReference type="SUPFAM" id="SSF51569">
    <property type="entry name" value="Aldolase"/>
    <property type="match status" value="1"/>
</dbReference>
<comment type="similarity">
    <text evidence="2">Belongs to the KHG/KDPG aldolase family.</text>
</comment>
<dbReference type="EMBL" id="FONH01000002">
    <property type="protein sequence ID" value="SFE46546.1"/>
    <property type="molecule type" value="Genomic_DNA"/>
</dbReference>
<evidence type="ECO:0000313" key="6">
    <source>
        <dbReference type="EMBL" id="SFE46546.1"/>
    </source>
</evidence>
<dbReference type="PANTHER" id="PTHR30246:SF1">
    <property type="entry name" value="2-DEHYDRO-3-DEOXY-6-PHOSPHOGALACTONATE ALDOLASE-RELATED"/>
    <property type="match status" value="1"/>
</dbReference>
<protein>
    <submittedName>
        <fullName evidence="6">2-dehydro-3-deoxyphosphogalactonate aldolase</fullName>
    </submittedName>
</protein>
<dbReference type="CDD" id="cd00452">
    <property type="entry name" value="KDPG_aldolase"/>
    <property type="match status" value="1"/>
</dbReference>
<name>A0A1I2ARS5_9GAMM</name>
<dbReference type="Pfam" id="PF01081">
    <property type="entry name" value="Aldolase"/>
    <property type="match status" value="1"/>
</dbReference>
<accession>A0A1I2ARS5</accession>
<organism evidence="6 7">
    <name type="scientific">Dyella marensis</name>
    <dbReference type="NCBI Taxonomy" id="500610"/>
    <lineage>
        <taxon>Bacteria</taxon>
        <taxon>Pseudomonadati</taxon>
        <taxon>Pseudomonadota</taxon>
        <taxon>Gammaproteobacteria</taxon>
        <taxon>Lysobacterales</taxon>
        <taxon>Rhodanobacteraceae</taxon>
        <taxon>Dyella</taxon>
    </lineage>
</organism>
<dbReference type="Gene3D" id="3.20.20.70">
    <property type="entry name" value="Aldolase class I"/>
    <property type="match status" value="1"/>
</dbReference>
<reference evidence="7" key="1">
    <citation type="submission" date="2016-10" db="EMBL/GenBank/DDBJ databases">
        <authorList>
            <person name="Varghese N."/>
            <person name="Submissions S."/>
        </authorList>
    </citation>
    <scope>NUCLEOTIDE SEQUENCE [LARGE SCALE GENOMIC DNA]</scope>
    <source>
        <strain evidence="7">UNC178MFTsu3.1</strain>
    </source>
</reference>
<dbReference type="InterPro" id="IPR013785">
    <property type="entry name" value="Aldolase_TIM"/>
</dbReference>
<evidence type="ECO:0000313" key="7">
    <source>
        <dbReference type="Proteomes" id="UP000199477"/>
    </source>
</evidence>
<dbReference type="InterPro" id="IPR000887">
    <property type="entry name" value="Aldlse_KDPG_KHG"/>
</dbReference>
<dbReference type="NCBIfam" id="NF006600">
    <property type="entry name" value="PRK09140.1"/>
    <property type="match status" value="1"/>
</dbReference>